<keyword evidence="1" id="KW-0175">Coiled coil</keyword>
<evidence type="ECO:0000313" key="4">
    <source>
        <dbReference type="EMBL" id="KAF5355177.1"/>
    </source>
</evidence>
<dbReference type="EMBL" id="JAACJO010000008">
    <property type="protein sequence ID" value="KAF5355177.1"/>
    <property type="molecule type" value="Genomic_DNA"/>
</dbReference>
<reference evidence="4 5" key="1">
    <citation type="journal article" date="2020" name="ISME J.">
        <title>Uncovering the hidden diversity of litter-decomposition mechanisms in mushroom-forming fungi.</title>
        <authorList>
            <person name="Floudas D."/>
            <person name="Bentzer J."/>
            <person name="Ahren D."/>
            <person name="Johansson T."/>
            <person name="Persson P."/>
            <person name="Tunlid A."/>
        </authorList>
    </citation>
    <scope>NUCLEOTIDE SEQUENCE [LARGE SCALE GENOMIC DNA]</scope>
    <source>
        <strain evidence="4 5">CBS 146.42</strain>
    </source>
</reference>
<sequence>MDTAAYDRFSIVDNTDSSDEESLPGTPIMSTTDRIEELYRRLQRIREDLDRFHQEQKIDGGEELSDDIEWTNLDKEPSDAPYWGDCDDSCLERVSHKQLVPQLRPEHLDGGKAYMAPSLTCWISSMPPEILMHIFELVLASDGKTSDDAAEFGGSSGWRTPIILGHDTKVLAGVEGVFGVVVAEFEDDGNRDKLGGGPSLLRTLEVRSSWLAKDMGGLSVQAQNLQTLTILGPTMVKFTKSTLPWAQLREYRGTCWADVQQHLDIIKLSPNLESCTLFPFYEMKGTVAPIRLTQLRRLHVASYLGTSMGGFLRWLELPALKELKLEIPEESPGFGCSVWPESSVSDLLERSKPEAHHPLPIRCITQRTAPPPSKGPTGRRVSTRSKGHQRISSESSPSDLSSPGSSSETCPSWPGAIPSDFTKDSAAVDESNPSVIKQGLVATYDAAVSAYMPIPPQISPAQATDIMNPKSLGTLEPVTQVLTKPAPLLRPSLTLSIMEAASSTVKPPCTASAAFTTDTSVTDTHKFFQTSSDLEPELLNASPSSLSPAILSAPPHGSTPEFAVSNLFHDRPNHGLSPSSSTARVREDKNENQSVRLKSVSTPVLTAEWLRLKATVDEAKQRMEAWAYELEGHGNKRRNERRTSDKREQQSISAKERMAGSVLRSQEKKRIRLRYSDLENHARALILDLIPSPSVCEFVTSLKGDDARCMVNFLSMVLTDGGALSRSDKRRALHLLAQLAKSAQVFPEKYVIQGIECDFSRVENEGSFGFIYKGRYQQRTVCVKGVRMYQRKDNQRNLRVHAKELILSAHLSHPNILPFYGVYCPTELTSMHCTCIVSPWMVNGDLSTFLDSFPDTPPIPLISDTAAGLQYIHGLDIIHADLKAKNILVSGAGRALIADFGISRVLMTDAVTTQVSLGTANWMAPELHLEEGASPTRSSDIWAFGCVCYEIFTGNVPFCQYTHAAQLISAFIREPRVFPIRPTVLRGGNEGSIDDRIWKLLQRCWDYNPNERPSCEEVQRFFDGLNISDDRPGLVDVDCPILEGPAHVRKSGEDGIDYRRVYEILREALKAVPERGGGQE</sequence>
<name>A0A8H5DAC2_9AGAR</name>
<gene>
    <name evidence="4" type="ORF">D9756_005478</name>
</gene>
<dbReference type="SUPFAM" id="SSF56112">
    <property type="entry name" value="Protein kinase-like (PK-like)"/>
    <property type="match status" value="1"/>
</dbReference>
<dbReference type="InterPro" id="IPR051681">
    <property type="entry name" value="Ser/Thr_Kinases-Pseudokinases"/>
</dbReference>
<evidence type="ECO:0000313" key="5">
    <source>
        <dbReference type="Proteomes" id="UP000559027"/>
    </source>
</evidence>
<feature type="compositionally biased region" description="Low complexity" evidence="2">
    <location>
        <begin position="392"/>
        <end position="412"/>
    </location>
</feature>
<dbReference type="PROSITE" id="PS50011">
    <property type="entry name" value="PROTEIN_KINASE_DOM"/>
    <property type="match status" value="1"/>
</dbReference>
<keyword evidence="5" id="KW-1185">Reference proteome</keyword>
<feature type="region of interest" description="Disordered" evidence="2">
    <location>
        <begin position="1"/>
        <end position="28"/>
    </location>
</feature>
<dbReference type="InterPro" id="IPR008271">
    <property type="entry name" value="Ser/Thr_kinase_AS"/>
</dbReference>
<accession>A0A8H5DAC2</accession>
<dbReference type="PANTHER" id="PTHR44329">
    <property type="entry name" value="SERINE/THREONINE-PROTEIN KINASE TNNI3K-RELATED"/>
    <property type="match status" value="1"/>
</dbReference>
<dbReference type="Proteomes" id="UP000559027">
    <property type="component" value="Unassembled WGS sequence"/>
</dbReference>
<protein>
    <recommendedName>
        <fullName evidence="3">Protein kinase domain-containing protein</fullName>
    </recommendedName>
</protein>
<feature type="region of interest" description="Disordered" evidence="2">
    <location>
        <begin position="634"/>
        <end position="661"/>
    </location>
</feature>
<feature type="domain" description="Protein kinase" evidence="3">
    <location>
        <begin position="757"/>
        <end position="1022"/>
    </location>
</feature>
<comment type="caution">
    <text evidence="4">The sequence shown here is derived from an EMBL/GenBank/DDBJ whole genome shotgun (WGS) entry which is preliminary data.</text>
</comment>
<dbReference type="GO" id="GO:0005524">
    <property type="term" value="F:ATP binding"/>
    <property type="evidence" value="ECO:0007669"/>
    <property type="project" value="InterPro"/>
</dbReference>
<evidence type="ECO:0000256" key="1">
    <source>
        <dbReference type="SAM" id="Coils"/>
    </source>
</evidence>
<feature type="compositionally biased region" description="Basic and acidic residues" evidence="2">
    <location>
        <begin position="641"/>
        <end position="658"/>
    </location>
</feature>
<feature type="region of interest" description="Disordered" evidence="2">
    <location>
        <begin position="358"/>
        <end position="426"/>
    </location>
</feature>
<dbReference type="PROSITE" id="PS00108">
    <property type="entry name" value="PROTEIN_KINASE_ST"/>
    <property type="match status" value="1"/>
</dbReference>
<dbReference type="GO" id="GO:0004674">
    <property type="term" value="F:protein serine/threonine kinase activity"/>
    <property type="evidence" value="ECO:0007669"/>
    <property type="project" value="TreeGrafter"/>
</dbReference>
<proteinExistence type="predicted"/>
<dbReference type="InterPro" id="IPR000719">
    <property type="entry name" value="Prot_kinase_dom"/>
</dbReference>
<dbReference type="Pfam" id="PF00069">
    <property type="entry name" value="Pkinase"/>
    <property type="match status" value="1"/>
</dbReference>
<feature type="compositionally biased region" description="Low complexity" evidence="2">
    <location>
        <begin position="540"/>
        <end position="555"/>
    </location>
</feature>
<dbReference type="SMART" id="SM00220">
    <property type="entry name" value="S_TKc"/>
    <property type="match status" value="1"/>
</dbReference>
<dbReference type="InterPro" id="IPR011009">
    <property type="entry name" value="Kinase-like_dom_sf"/>
</dbReference>
<organism evidence="4 5">
    <name type="scientific">Leucocoprinus leucothites</name>
    <dbReference type="NCBI Taxonomy" id="201217"/>
    <lineage>
        <taxon>Eukaryota</taxon>
        <taxon>Fungi</taxon>
        <taxon>Dikarya</taxon>
        <taxon>Basidiomycota</taxon>
        <taxon>Agaricomycotina</taxon>
        <taxon>Agaricomycetes</taxon>
        <taxon>Agaricomycetidae</taxon>
        <taxon>Agaricales</taxon>
        <taxon>Agaricineae</taxon>
        <taxon>Agaricaceae</taxon>
        <taxon>Leucocoprinus</taxon>
    </lineage>
</organism>
<dbReference type="Gene3D" id="1.10.510.10">
    <property type="entry name" value="Transferase(Phosphotransferase) domain 1"/>
    <property type="match status" value="1"/>
</dbReference>
<dbReference type="AlphaFoldDB" id="A0A8H5DAC2"/>
<evidence type="ECO:0000256" key="2">
    <source>
        <dbReference type="SAM" id="MobiDB-lite"/>
    </source>
</evidence>
<feature type="coiled-coil region" evidence="1">
    <location>
        <begin position="28"/>
        <end position="55"/>
    </location>
</feature>
<evidence type="ECO:0000259" key="3">
    <source>
        <dbReference type="PROSITE" id="PS50011"/>
    </source>
</evidence>
<feature type="region of interest" description="Disordered" evidence="2">
    <location>
        <begin position="540"/>
        <end position="597"/>
    </location>
</feature>
<dbReference type="OrthoDB" id="10261027at2759"/>